<dbReference type="EMBL" id="PFFD01000060">
    <property type="protein sequence ID" value="PIV87120.1"/>
    <property type="molecule type" value="Genomic_DNA"/>
</dbReference>
<comment type="caution">
    <text evidence="1">The sequence shown here is derived from an EMBL/GenBank/DDBJ whole genome shotgun (WGS) entry which is preliminary data.</text>
</comment>
<name>A0A2M7FCL8_9BACT</name>
<evidence type="ECO:0000313" key="2">
    <source>
        <dbReference type="Proteomes" id="UP000228497"/>
    </source>
</evidence>
<evidence type="ECO:0000313" key="1">
    <source>
        <dbReference type="EMBL" id="PIV87120.1"/>
    </source>
</evidence>
<dbReference type="Proteomes" id="UP000228497">
    <property type="component" value="Unassembled WGS sequence"/>
</dbReference>
<reference evidence="2" key="1">
    <citation type="submission" date="2017-09" db="EMBL/GenBank/DDBJ databases">
        <title>Depth-based differentiation of microbial function through sediment-hosted aquifers and enrichment of novel symbionts in the deep terrestrial subsurface.</title>
        <authorList>
            <person name="Probst A.J."/>
            <person name="Ladd B."/>
            <person name="Jarett J.K."/>
            <person name="Geller-Mcgrath D.E."/>
            <person name="Sieber C.M.K."/>
            <person name="Emerson J.B."/>
            <person name="Anantharaman K."/>
            <person name="Thomas B.C."/>
            <person name="Malmstrom R."/>
            <person name="Stieglmeier M."/>
            <person name="Klingl A."/>
            <person name="Woyke T."/>
            <person name="Ryan C.M."/>
            <person name="Banfield J.F."/>
        </authorList>
    </citation>
    <scope>NUCLEOTIDE SEQUENCE [LARGE SCALE GENOMIC DNA]</scope>
</reference>
<accession>A0A2M7FCL8</accession>
<proteinExistence type="predicted"/>
<organism evidence="1 2">
    <name type="scientific">Candidatus Kaiserbacteria bacterium CG17_big_fil_post_rev_8_21_14_2_50_51_7</name>
    <dbReference type="NCBI Taxonomy" id="1974613"/>
    <lineage>
        <taxon>Bacteria</taxon>
        <taxon>Candidatus Kaiseribacteriota</taxon>
    </lineage>
</organism>
<gene>
    <name evidence="1" type="ORF">COW49_01340</name>
</gene>
<sequence length="249" mass="26978">TGIDLLVTNDNGTLTVKYRAYGGGAWTTACTDTYQTNIQMLSWAVQKHNYGDEDNTMSILSIVADGTDAVNAYNGFIPSISYNGLNKDGVYVKLADGSWLEIVPVVNDIVLDITSGLLYQWNGTAWVVYTHAISGSMHTGVPGAVLDNFFSVDANQLPKDSGTNLAAIVVAYTLLVTNLQKYILALLSGLNLGAIPGSPKLRTFSQNAKPLYTDLFDGEEAWWIDTDDANALYGIRRQGTDVKCVKYTA</sequence>
<protein>
    <submittedName>
        <fullName evidence="1">Uncharacterized protein</fullName>
    </submittedName>
</protein>
<dbReference type="AlphaFoldDB" id="A0A2M7FCL8"/>
<feature type="non-terminal residue" evidence="1">
    <location>
        <position position="1"/>
    </location>
</feature>